<reference evidence="2" key="1">
    <citation type="journal article" date="2019" name="Sci. Rep.">
        <title>Draft genome of Tanacetum cinerariifolium, the natural source of mosquito coil.</title>
        <authorList>
            <person name="Yamashiro T."/>
            <person name="Shiraishi A."/>
            <person name="Satake H."/>
            <person name="Nakayama K."/>
        </authorList>
    </citation>
    <scope>NUCLEOTIDE SEQUENCE</scope>
</reference>
<dbReference type="AlphaFoldDB" id="A0A699X8B6"/>
<evidence type="ECO:0000313" key="2">
    <source>
        <dbReference type="EMBL" id="GFD55977.1"/>
    </source>
</evidence>
<accession>A0A699X8B6</accession>
<feature type="non-terminal residue" evidence="2">
    <location>
        <position position="1"/>
    </location>
</feature>
<gene>
    <name evidence="2" type="ORF">Tci_927946</name>
</gene>
<evidence type="ECO:0000256" key="1">
    <source>
        <dbReference type="SAM" id="MobiDB-lite"/>
    </source>
</evidence>
<feature type="compositionally biased region" description="Basic and acidic residues" evidence="1">
    <location>
        <begin position="73"/>
        <end position="82"/>
    </location>
</feature>
<proteinExistence type="predicted"/>
<protein>
    <submittedName>
        <fullName evidence="2">Uncharacterized protein</fullName>
    </submittedName>
</protein>
<organism evidence="2">
    <name type="scientific">Tanacetum cinerariifolium</name>
    <name type="common">Dalmatian daisy</name>
    <name type="synonym">Chrysanthemum cinerariifolium</name>
    <dbReference type="NCBI Taxonomy" id="118510"/>
    <lineage>
        <taxon>Eukaryota</taxon>
        <taxon>Viridiplantae</taxon>
        <taxon>Streptophyta</taxon>
        <taxon>Embryophyta</taxon>
        <taxon>Tracheophyta</taxon>
        <taxon>Spermatophyta</taxon>
        <taxon>Magnoliopsida</taxon>
        <taxon>eudicotyledons</taxon>
        <taxon>Gunneridae</taxon>
        <taxon>Pentapetalae</taxon>
        <taxon>asterids</taxon>
        <taxon>campanulids</taxon>
        <taxon>Asterales</taxon>
        <taxon>Asteraceae</taxon>
        <taxon>Asteroideae</taxon>
        <taxon>Anthemideae</taxon>
        <taxon>Anthemidinae</taxon>
        <taxon>Tanacetum</taxon>
    </lineage>
</organism>
<name>A0A699X8B6_TANCI</name>
<feature type="non-terminal residue" evidence="2">
    <location>
        <position position="92"/>
    </location>
</feature>
<dbReference type="EMBL" id="BKCJ011823946">
    <property type="protein sequence ID" value="GFD55977.1"/>
    <property type="molecule type" value="Genomic_DNA"/>
</dbReference>
<comment type="caution">
    <text evidence="2">The sequence shown here is derived from an EMBL/GenBank/DDBJ whole genome shotgun (WGS) entry which is preliminary data.</text>
</comment>
<sequence>RPVGPLPGVAGIPLSGGDPGREPGIEVQQIQFLHLHHACTAVASRTLGLCRLAPGRCTARRVLAGGPGRRRGRPDGRVRTGDEDGAGAVLLG</sequence>
<feature type="region of interest" description="Disordered" evidence="1">
    <location>
        <begin position="1"/>
        <end position="23"/>
    </location>
</feature>
<feature type="region of interest" description="Disordered" evidence="1">
    <location>
        <begin position="63"/>
        <end position="92"/>
    </location>
</feature>